<organism evidence="1 2">
    <name type="scientific">Lentilactobacillus parakefiri</name>
    <dbReference type="NCBI Taxonomy" id="152332"/>
    <lineage>
        <taxon>Bacteria</taxon>
        <taxon>Bacillati</taxon>
        <taxon>Bacillota</taxon>
        <taxon>Bacilli</taxon>
        <taxon>Lactobacillales</taxon>
        <taxon>Lactobacillaceae</taxon>
        <taxon>Lentilactobacillus</taxon>
    </lineage>
</organism>
<dbReference type="AlphaFoldDB" id="A0AB38JST3"/>
<dbReference type="EMBL" id="PUFL01000096">
    <property type="protein sequence ID" value="TDG87782.1"/>
    <property type="molecule type" value="Genomic_DNA"/>
</dbReference>
<evidence type="ECO:0008006" key="3">
    <source>
        <dbReference type="Google" id="ProtNLM"/>
    </source>
</evidence>
<reference evidence="1 2" key="1">
    <citation type="journal article" date="2019" name="Appl. Microbiol. Biotechnol.">
        <title>Uncovering carbohydrate metabolism through a genotype-phenotype association study of 56 lactic acid bacteria genomes.</title>
        <authorList>
            <person name="Buron-Moles G."/>
            <person name="Chailyan A."/>
            <person name="Dolejs I."/>
            <person name="Forster J."/>
            <person name="Miks M.H."/>
        </authorList>
    </citation>
    <scope>NUCLEOTIDE SEQUENCE [LARGE SCALE GENOMIC DNA]</scope>
    <source>
        <strain evidence="1 2">DSM 10551</strain>
    </source>
</reference>
<accession>A0AB38JST3</accession>
<dbReference type="InterPro" id="IPR019043">
    <property type="entry name" value="Restrct_endonuc_II_HindIII"/>
</dbReference>
<comment type="caution">
    <text evidence="1">The sequence shown here is derived from an EMBL/GenBank/DDBJ whole genome shotgun (WGS) entry which is preliminary data.</text>
</comment>
<dbReference type="Gene3D" id="3.40.91.70">
    <property type="entry name" value="Type II restriction endonuclease, HindIII"/>
    <property type="match status" value="1"/>
</dbReference>
<dbReference type="Proteomes" id="UP000294668">
    <property type="component" value="Unassembled WGS sequence"/>
</dbReference>
<protein>
    <recommendedName>
        <fullName evidence="3">HindIII family type II restriction endonuclease</fullName>
    </recommendedName>
</protein>
<sequence length="299" mass="34741">MTPYEKLQKKIFEAKNFNTSSEEIATFITNLSKENYLNIASEIESIPESVVHDSTPEKIYAKVSDMILSRAFNELGLKSSVLNERGNAADVYAESRWHNYSLVGDAKIYRLSRTAKNQKDFKVTGLDTWRKDSEYAVLCSPYFCYPKTKSQIYSESLTRNVSLFSWEWMLFLIKNDVIESPACSLADIWNFAETYQKNVLLPDIQKRYLEGEGKFIENFVVNQNGKLKFTIDDIFKYQVGTVSTRAEVEKSYWADQKKIIRNYSKKRAITELIEAKKIDNKIKQIDSYVRGIKCEFENK</sequence>
<dbReference type="Gene3D" id="6.10.250.1510">
    <property type="match status" value="1"/>
</dbReference>
<proteinExistence type="predicted"/>
<dbReference type="InterPro" id="IPR038373">
    <property type="entry name" value="Restrct_endonuc_II_HindIII_sf"/>
</dbReference>
<dbReference type="RefSeq" id="WP_057961380.1">
    <property type="nucleotide sequence ID" value="NZ_BAAAXO010000093.1"/>
</dbReference>
<dbReference type="Pfam" id="PF09518">
    <property type="entry name" value="RE_HindIII"/>
    <property type="match status" value="1"/>
</dbReference>
<keyword evidence="2" id="KW-1185">Reference proteome</keyword>
<evidence type="ECO:0000313" key="1">
    <source>
        <dbReference type="EMBL" id="TDG87782.1"/>
    </source>
</evidence>
<evidence type="ECO:0000313" key="2">
    <source>
        <dbReference type="Proteomes" id="UP000294668"/>
    </source>
</evidence>
<name>A0AB38JST3_9LACO</name>
<gene>
    <name evidence="1" type="ORF">C5L28_000056</name>
</gene>